<proteinExistence type="predicted"/>
<evidence type="ECO:0000313" key="2">
    <source>
        <dbReference type="Proteomes" id="UP000005239"/>
    </source>
</evidence>
<evidence type="ECO:0000313" key="1">
    <source>
        <dbReference type="EnsemblMetazoa" id="PPA42101.1"/>
    </source>
</evidence>
<keyword evidence="2" id="KW-1185">Reference proteome</keyword>
<dbReference type="AlphaFoldDB" id="A0A2A6C1C0"/>
<dbReference type="Proteomes" id="UP000005239">
    <property type="component" value="Unassembled WGS sequence"/>
</dbReference>
<reference evidence="2" key="1">
    <citation type="journal article" date="2008" name="Nat. Genet.">
        <title>The Pristionchus pacificus genome provides a unique perspective on nematode lifestyle and parasitism.</title>
        <authorList>
            <person name="Dieterich C."/>
            <person name="Clifton S.W."/>
            <person name="Schuster L.N."/>
            <person name="Chinwalla A."/>
            <person name="Delehaunty K."/>
            <person name="Dinkelacker I."/>
            <person name="Fulton L."/>
            <person name="Fulton R."/>
            <person name="Godfrey J."/>
            <person name="Minx P."/>
            <person name="Mitreva M."/>
            <person name="Roeseler W."/>
            <person name="Tian H."/>
            <person name="Witte H."/>
            <person name="Yang S.P."/>
            <person name="Wilson R.K."/>
            <person name="Sommer R.J."/>
        </authorList>
    </citation>
    <scope>NUCLEOTIDE SEQUENCE [LARGE SCALE GENOMIC DNA]</scope>
    <source>
        <strain evidence="2">PS312</strain>
    </source>
</reference>
<reference evidence="1" key="2">
    <citation type="submission" date="2022-06" db="UniProtKB">
        <authorList>
            <consortium name="EnsemblMetazoa"/>
        </authorList>
    </citation>
    <scope>IDENTIFICATION</scope>
    <source>
        <strain evidence="1">PS312</strain>
    </source>
</reference>
<gene>
    <name evidence="1" type="primary">WBGene00280470</name>
</gene>
<dbReference type="EnsemblMetazoa" id="PPA42101.1">
    <property type="protein sequence ID" value="PPA42101.1"/>
    <property type="gene ID" value="WBGene00280470"/>
</dbReference>
<sequence>MDSESRRMAVAQLGILVCDILSNRCFSLELDQGEFNISNRIHKDIYLSLPTTETDLYENLASRRTHAVLKREDHYFIKIGNLEEEDI</sequence>
<organism evidence="1 2">
    <name type="scientific">Pristionchus pacificus</name>
    <name type="common">Parasitic nematode worm</name>
    <dbReference type="NCBI Taxonomy" id="54126"/>
    <lineage>
        <taxon>Eukaryota</taxon>
        <taxon>Metazoa</taxon>
        <taxon>Ecdysozoa</taxon>
        <taxon>Nematoda</taxon>
        <taxon>Chromadorea</taxon>
        <taxon>Rhabditida</taxon>
        <taxon>Rhabditina</taxon>
        <taxon>Diplogasteromorpha</taxon>
        <taxon>Diplogasteroidea</taxon>
        <taxon>Neodiplogasteridae</taxon>
        <taxon>Pristionchus</taxon>
    </lineage>
</organism>
<name>A0A2A6C1C0_PRIPA</name>
<accession>A0A8R1Z6G0</accession>
<protein>
    <submittedName>
        <fullName evidence="1">Uncharacterized protein</fullName>
    </submittedName>
</protein>
<accession>A0A2A6C1C0</accession>